<proteinExistence type="inferred from homology"/>
<evidence type="ECO:0000313" key="21">
    <source>
        <dbReference type="Proteomes" id="UP000230821"/>
    </source>
</evidence>
<evidence type="ECO:0000256" key="16">
    <source>
        <dbReference type="ARBA" id="ARBA00023146"/>
    </source>
</evidence>
<keyword evidence="16" id="KW-0030">Aminoacyl-tRNA synthetase</keyword>
<dbReference type="Pfam" id="PF03147">
    <property type="entry name" value="FDX-ACB"/>
    <property type="match status" value="1"/>
</dbReference>
<evidence type="ECO:0000256" key="15">
    <source>
        <dbReference type="ARBA" id="ARBA00022917"/>
    </source>
</evidence>
<evidence type="ECO:0000256" key="2">
    <source>
        <dbReference type="ARBA" id="ARBA00004496"/>
    </source>
</evidence>
<evidence type="ECO:0000259" key="19">
    <source>
        <dbReference type="PROSITE" id="PS51447"/>
    </source>
</evidence>
<dbReference type="GO" id="GO:0005524">
    <property type="term" value="F:ATP binding"/>
    <property type="evidence" value="ECO:0007669"/>
    <property type="project" value="UniProtKB-KW"/>
</dbReference>
<dbReference type="PANTHER" id="PTHR10947">
    <property type="entry name" value="PHENYLALANYL-TRNA SYNTHETASE BETA CHAIN AND LEUCINE-RICH REPEAT-CONTAINING PROTEIN 47"/>
    <property type="match status" value="1"/>
</dbReference>
<evidence type="ECO:0000256" key="5">
    <source>
        <dbReference type="ARBA" id="ARBA00012814"/>
    </source>
</evidence>
<dbReference type="SUPFAM" id="SSF55681">
    <property type="entry name" value="Class II aaRS and biotin synthetases"/>
    <property type="match status" value="1"/>
</dbReference>
<name>A0A2G6K629_9BACT</name>
<evidence type="ECO:0000256" key="3">
    <source>
        <dbReference type="ARBA" id="ARBA00008653"/>
    </source>
</evidence>
<evidence type="ECO:0000313" key="20">
    <source>
        <dbReference type="EMBL" id="PIE31157.1"/>
    </source>
</evidence>
<dbReference type="GO" id="GO:0006432">
    <property type="term" value="P:phenylalanyl-tRNA aminoacylation"/>
    <property type="evidence" value="ECO:0007669"/>
    <property type="project" value="InterPro"/>
</dbReference>
<evidence type="ECO:0000256" key="6">
    <source>
        <dbReference type="ARBA" id="ARBA00017032"/>
    </source>
</evidence>
<evidence type="ECO:0000256" key="1">
    <source>
        <dbReference type="ARBA" id="ARBA00001946"/>
    </source>
</evidence>
<comment type="subcellular location">
    <subcellularLocation>
        <location evidence="2">Cytoplasm</location>
    </subcellularLocation>
</comment>
<comment type="similarity">
    <text evidence="3">Belongs to the phenylalanyl-tRNA synthetase beta subunit family. Type 1 subfamily.</text>
</comment>
<protein>
    <recommendedName>
        <fullName evidence="6">Phenylalanine--tRNA ligase beta subunit</fullName>
        <ecNumber evidence="5">6.1.1.20</ecNumber>
    </recommendedName>
    <alternativeName>
        <fullName evidence="17">Phenylalanyl-tRNA synthetase beta subunit</fullName>
    </alternativeName>
</protein>
<sequence length="291" mass="32637">QLELAADDPRRMPVALLNPLSEDQGVMRTTLLPGLLANVRRNINFQTTAIKLFEIGKVFFPTGKGQPQEKTRLAGVLSGNRFDSSTSPLYFKEQAVDIHDVKGVVEFIIRSMRLPTADHADAISFRIPHEEEREPFVQPGYALDMLCGETRVGSLGMIKQEVLRNYSIKNDVFYFDLDYDALCGVKNKAKIFAPLPVYPAVRRDISLVVRKEVAGGTLLAAVKGHQDKLIEDVEIFDTFTGTKIPQGYKSVSLRITYRSLTKTLTEKGVEKSHTRVVRMLTDQFGGSFRNE</sequence>
<dbReference type="GO" id="GO:0046872">
    <property type="term" value="F:metal ion binding"/>
    <property type="evidence" value="ECO:0007669"/>
    <property type="project" value="UniProtKB-KW"/>
</dbReference>
<dbReference type="Gene3D" id="3.30.70.380">
    <property type="entry name" value="Ferrodoxin-fold anticodon-binding domain"/>
    <property type="match status" value="1"/>
</dbReference>
<dbReference type="AlphaFoldDB" id="A0A2G6K629"/>
<evidence type="ECO:0000256" key="14">
    <source>
        <dbReference type="ARBA" id="ARBA00022884"/>
    </source>
</evidence>
<evidence type="ECO:0000256" key="8">
    <source>
        <dbReference type="ARBA" id="ARBA00022555"/>
    </source>
</evidence>
<reference evidence="20 21" key="1">
    <citation type="submission" date="2017-10" db="EMBL/GenBank/DDBJ databases">
        <title>Novel microbial diversity and functional potential in the marine mammal oral microbiome.</title>
        <authorList>
            <person name="Dudek N.K."/>
            <person name="Sun C.L."/>
            <person name="Burstein D."/>
            <person name="Kantor R.S."/>
            <person name="Aliaga Goltsman D.S."/>
            <person name="Bik E.M."/>
            <person name="Thomas B.C."/>
            <person name="Banfield J.F."/>
            <person name="Relman D.A."/>
        </authorList>
    </citation>
    <scope>NUCLEOTIDE SEQUENCE [LARGE SCALE GENOMIC DNA]</scope>
    <source>
        <strain evidence="20">DOLJORAL78_47_16</strain>
    </source>
</reference>
<dbReference type="Proteomes" id="UP000230821">
    <property type="component" value="Unassembled WGS sequence"/>
</dbReference>
<keyword evidence="10" id="KW-0479">Metal-binding</keyword>
<comment type="cofactor">
    <cofactor evidence="1">
        <name>Mg(2+)</name>
        <dbReference type="ChEBI" id="CHEBI:18420"/>
    </cofactor>
</comment>
<dbReference type="Gene3D" id="3.30.930.10">
    <property type="entry name" value="Bira Bifunctional Protein, Domain 2"/>
    <property type="match status" value="1"/>
</dbReference>
<dbReference type="EMBL" id="PDSK01000185">
    <property type="protein sequence ID" value="PIE31157.1"/>
    <property type="molecule type" value="Genomic_DNA"/>
</dbReference>
<evidence type="ECO:0000256" key="11">
    <source>
        <dbReference type="ARBA" id="ARBA00022741"/>
    </source>
</evidence>
<dbReference type="InterPro" id="IPR036690">
    <property type="entry name" value="Fdx_antiC-bd_sf"/>
</dbReference>
<dbReference type="PANTHER" id="PTHR10947:SF0">
    <property type="entry name" value="PHENYLALANINE--TRNA LIGASE BETA SUBUNIT"/>
    <property type="match status" value="1"/>
</dbReference>
<evidence type="ECO:0000256" key="7">
    <source>
        <dbReference type="ARBA" id="ARBA00022490"/>
    </source>
</evidence>
<gene>
    <name evidence="20" type="ORF">CSA56_19205</name>
</gene>
<dbReference type="GO" id="GO:0004826">
    <property type="term" value="F:phenylalanine-tRNA ligase activity"/>
    <property type="evidence" value="ECO:0007669"/>
    <property type="project" value="UniProtKB-EC"/>
</dbReference>
<dbReference type="InterPro" id="IPR045060">
    <property type="entry name" value="Phe-tRNA-ligase_IIc_bsu"/>
</dbReference>
<dbReference type="SUPFAM" id="SSF54991">
    <property type="entry name" value="Anticodon-binding domain of PheRS"/>
    <property type="match status" value="1"/>
</dbReference>
<evidence type="ECO:0000256" key="12">
    <source>
        <dbReference type="ARBA" id="ARBA00022840"/>
    </source>
</evidence>
<dbReference type="GO" id="GO:0009328">
    <property type="term" value="C:phenylalanine-tRNA ligase complex"/>
    <property type="evidence" value="ECO:0007669"/>
    <property type="project" value="TreeGrafter"/>
</dbReference>
<dbReference type="PROSITE" id="PS51447">
    <property type="entry name" value="FDX_ACB"/>
    <property type="match status" value="1"/>
</dbReference>
<dbReference type="InterPro" id="IPR041616">
    <property type="entry name" value="PheRS_beta_core"/>
</dbReference>
<evidence type="ECO:0000256" key="9">
    <source>
        <dbReference type="ARBA" id="ARBA00022598"/>
    </source>
</evidence>
<evidence type="ECO:0000256" key="18">
    <source>
        <dbReference type="ARBA" id="ARBA00049255"/>
    </source>
</evidence>
<keyword evidence="8" id="KW-0820">tRNA-binding</keyword>
<feature type="domain" description="FDX-ACB" evidence="19">
    <location>
        <begin position="196"/>
        <end position="289"/>
    </location>
</feature>
<keyword evidence="15" id="KW-0648">Protein biosynthesis</keyword>
<keyword evidence="13" id="KW-0460">Magnesium</keyword>
<evidence type="ECO:0000256" key="13">
    <source>
        <dbReference type="ARBA" id="ARBA00022842"/>
    </source>
</evidence>
<dbReference type="FunFam" id="3.30.70.380:FF:000001">
    <property type="entry name" value="Phenylalanine--tRNA ligase beta subunit"/>
    <property type="match status" value="1"/>
</dbReference>
<comment type="caution">
    <text evidence="20">The sequence shown here is derived from an EMBL/GenBank/DDBJ whole genome shotgun (WGS) entry which is preliminary data.</text>
</comment>
<keyword evidence="9 20" id="KW-0436">Ligase</keyword>
<comment type="subunit">
    <text evidence="4">Tetramer of two alpha and two beta subunits.</text>
</comment>
<keyword evidence="11" id="KW-0547">Nucleotide-binding</keyword>
<dbReference type="GO" id="GO:0000049">
    <property type="term" value="F:tRNA binding"/>
    <property type="evidence" value="ECO:0007669"/>
    <property type="project" value="UniProtKB-KW"/>
</dbReference>
<dbReference type="InterPro" id="IPR005121">
    <property type="entry name" value="Fdx_antiC-bd"/>
</dbReference>
<dbReference type="SMART" id="SM00896">
    <property type="entry name" value="FDX-ACB"/>
    <property type="match status" value="1"/>
</dbReference>
<dbReference type="CDD" id="cd00769">
    <property type="entry name" value="PheRS_beta_core"/>
    <property type="match status" value="1"/>
</dbReference>
<keyword evidence="14" id="KW-0694">RNA-binding</keyword>
<evidence type="ECO:0000256" key="17">
    <source>
        <dbReference type="ARBA" id="ARBA00033189"/>
    </source>
</evidence>
<keyword evidence="12" id="KW-0067">ATP-binding</keyword>
<dbReference type="Pfam" id="PF17759">
    <property type="entry name" value="tRNA_synthFbeta"/>
    <property type="match status" value="1"/>
</dbReference>
<evidence type="ECO:0000256" key="10">
    <source>
        <dbReference type="ARBA" id="ARBA00022723"/>
    </source>
</evidence>
<keyword evidence="7" id="KW-0963">Cytoplasm</keyword>
<accession>A0A2G6K629</accession>
<dbReference type="InterPro" id="IPR045864">
    <property type="entry name" value="aa-tRNA-synth_II/BPL/LPL"/>
</dbReference>
<evidence type="ECO:0000256" key="4">
    <source>
        <dbReference type="ARBA" id="ARBA00011209"/>
    </source>
</evidence>
<feature type="non-terminal residue" evidence="20">
    <location>
        <position position="1"/>
    </location>
</feature>
<comment type="catalytic activity">
    <reaction evidence="18">
        <text>tRNA(Phe) + L-phenylalanine + ATP = L-phenylalanyl-tRNA(Phe) + AMP + diphosphate + H(+)</text>
        <dbReference type="Rhea" id="RHEA:19413"/>
        <dbReference type="Rhea" id="RHEA-COMP:9668"/>
        <dbReference type="Rhea" id="RHEA-COMP:9699"/>
        <dbReference type="ChEBI" id="CHEBI:15378"/>
        <dbReference type="ChEBI" id="CHEBI:30616"/>
        <dbReference type="ChEBI" id="CHEBI:33019"/>
        <dbReference type="ChEBI" id="CHEBI:58095"/>
        <dbReference type="ChEBI" id="CHEBI:78442"/>
        <dbReference type="ChEBI" id="CHEBI:78531"/>
        <dbReference type="ChEBI" id="CHEBI:456215"/>
        <dbReference type="EC" id="6.1.1.20"/>
    </reaction>
</comment>
<dbReference type="EC" id="6.1.1.20" evidence="5"/>
<organism evidence="20 21">
    <name type="scientific">candidate division KSB3 bacterium</name>
    <dbReference type="NCBI Taxonomy" id="2044937"/>
    <lineage>
        <taxon>Bacteria</taxon>
        <taxon>candidate division KSB3</taxon>
    </lineage>
</organism>